<dbReference type="CDD" id="cd00093">
    <property type="entry name" value="HTH_XRE"/>
    <property type="match status" value="1"/>
</dbReference>
<keyword evidence="3" id="KW-1185">Reference proteome</keyword>
<dbReference type="PANTHER" id="PTHR43236:SF1">
    <property type="entry name" value="BLL7220 PROTEIN"/>
    <property type="match status" value="1"/>
</dbReference>
<evidence type="ECO:0000313" key="2">
    <source>
        <dbReference type="EMBL" id="RCR67523.1"/>
    </source>
</evidence>
<gene>
    <name evidence="2" type="ORF">DUE52_20665</name>
</gene>
<dbReference type="RefSeq" id="WP_114407955.1">
    <property type="nucleotide sequence ID" value="NZ_QOWE01000018.1"/>
</dbReference>
<dbReference type="SMART" id="SM00530">
    <property type="entry name" value="HTH_XRE"/>
    <property type="match status" value="1"/>
</dbReference>
<evidence type="ECO:0000259" key="1">
    <source>
        <dbReference type="PROSITE" id="PS50943"/>
    </source>
</evidence>
<dbReference type="InterPro" id="IPR010982">
    <property type="entry name" value="Lambda_DNA-bd_dom_sf"/>
</dbReference>
<feature type="domain" description="HTH cro/C1-type" evidence="1">
    <location>
        <begin position="17"/>
        <end position="71"/>
    </location>
</feature>
<dbReference type="PANTHER" id="PTHR43236">
    <property type="entry name" value="ANTITOXIN HIGA1"/>
    <property type="match status" value="1"/>
</dbReference>
<dbReference type="PROSITE" id="PS50943">
    <property type="entry name" value="HTH_CROC1"/>
    <property type="match status" value="1"/>
</dbReference>
<protein>
    <submittedName>
        <fullName evidence="2">XRE family transcriptional regulator</fullName>
    </submittedName>
</protein>
<dbReference type="OrthoDB" id="9814553at2"/>
<proteinExistence type="predicted"/>
<dbReference type="SUPFAM" id="SSF47413">
    <property type="entry name" value="lambda repressor-like DNA-binding domains"/>
    <property type="match status" value="1"/>
</dbReference>
<comment type="caution">
    <text evidence="2">The sequence shown here is derived from an EMBL/GenBank/DDBJ whole genome shotgun (WGS) entry which is preliminary data.</text>
</comment>
<dbReference type="AlphaFoldDB" id="A0A368JLT5"/>
<dbReference type="EMBL" id="QOWE01000018">
    <property type="protein sequence ID" value="RCR67523.1"/>
    <property type="molecule type" value="Genomic_DNA"/>
</dbReference>
<name>A0A368JLT5_9BACT</name>
<dbReference type="InterPro" id="IPR001387">
    <property type="entry name" value="Cro/C1-type_HTH"/>
</dbReference>
<sequence>MEISNTLPDREKIAARLREARALSGLSQAQAAYKLGLQRPAVSEIEAGKRKVSAEEIIQFANLYKVATSWLLLKEEESDEYMSEQIKFAARELSKMSQDDVQKLLEVIKILPK</sequence>
<dbReference type="Gene3D" id="1.10.260.40">
    <property type="entry name" value="lambda repressor-like DNA-binding domains"/>
    <property type="match status" value="1"/>
</dbReference>
<accession>A0A368JLT5</accession>
<evidence type="ECO:0000313" key="3">
    <source>
        <dbReference type="Proteomes" id="UP000253383"/>
    </source>
</evidence>
<dbReference type="GO" id="GO:0003677">
    <property type="term" value="F:DNA binding"/>
    <property type="evidence" value="ECO:0007669"/>
    <property type="project" value="InterPro"/>
</dbReference>
<dbReference type="Pfam" id="PF13560">
    <property type="entry name" value="HTH_31"/>
    <property type="match status" value="1"/>
</dbReference>
<organism evidence="2 3">
    <name type="scientific">Larkinella punicea</name>
    <dbReference type="NCBI Taxonomy" id="2315727"/>
    <lineage>
        <taxon>Bacteria</taxon>
        <taxon>Pseudomonadati</taxon>
        <taxon>Bacteroidota</taxon>
        <taxon>Cytophagia</taxon>
        <taxon>Cytophagales</taxon>
        <taxon>Spirosomataceae</taxon>
        <taxon>Larkinella</taxon>
    </lineage>
</organism>
<dbReference type="Proteomes" id="UP000253383">
    <property type="component" value="Unassembled WGS sequence"/>
</dbReference>
<dbReference type="InterPro" id="IPR052345">
    <property type="entry name" value="Rad_response_metalloprotease"/>
</dbReference>
<reference evidence="2 3" key="1">
    <citation type="submission" date="2018-07" db="EMBL/GenBank/DDBJ databases">
        <title>Genome analysis of Larkinella rosea.</title>
        <authorList>
            <person name="Zhou Z."/>
            <person name="Wang G."/>
        </authorList>
    </citation>
    <scope>NUCLEOTIDE SEQUENCE [LARGE SCALE GENOMIC DNA]</scope>
    <source>
        <strain evidence="3">zzj9</strain>
    </source>
</reference>